<dbReference type="OrthoDB" id="4154081at2759"/>
<evidence type="ECO:0000259" key="3">
    <source>
        <dbReference type="Pfam" id="PF25545"/>
    </source>
</evidence>
<feature type="compositionally biased region" description="Pro residues" evidence="2">
    <location>
        <begin position="541"/>
        <end position="554"/>
    </location>
</feature>
<dbReference type="PANTHER" id="PTHR42470:SF2">
    <property type="match status" value="1"/>
</dbReference>
<evidence type="ECO:0000256" key="2">
    <source>
        <dbReference type="SAM" id="MobiDB-lite"/>
    </source>
</evidence>
<dbReference type="PANTHER" id="PTHR42470">
    <property type="entry name" value="VAST DOMAIN-CONTAINING PROTEIN"/>
    <property type="match status" value="1"/>
</dbReference>
<dbReference type="AlphaFoldDB" id="A0A178ZCS8"/>
<accession>A0A178ZCS8</accession>
<protein>
    <recommendedName>
        <fullName evidence="3">DUF7924 domain-containing protein</fullName>
    </recommendedName>
</protein>
<dbReference type="Proteomes" id="UP000078343">
    <property type="component" value="Unassembled WGS sequence"/>
</dbReference>
<evidence type="ECO:0000256" key="1">
    <source>
        <dbReference type="SAM" id="Coils"/>
    </source>
</evidence>
<dbReference type="RefSeq" id="XP_018690658.1">
    <property type="nucleotide sequence ID" value="XM_018839537.1"/>
</dbReference>
<dbReference type="STRING" id="1367422.A0A178ZCS8"/>
<dbReference type="InterPro" id="IPR057684">
    <property type="entry name" value="DUF7924"/>
</dbReference>
<dbReference type="GeneID" id="30012197"/>
<evidence type="ECO:0000313" key="5">
    <source>
        <dbReference type="Proteomes" id="UP000078343"/>
    </source>
</evidence>
<keyword evidence="1" id="KW-0175">Coiled coil</keyword>
<comment type="caution">
    <text evidence="4">The sequence shown here is derived from an EMBL/GenBank/DDBJ whole genome shotgun (WGS) entry which is preliminary data.</text>
</comment>
<gene>
    <name evidence="4" type="ORF">AYL99_08029</name>
</gene>
<keyword evidence="5" id="KW-1185">Reference proteome</keyword>
<sequence length="640" mass="70690">MSAAAGIDRISTEDDLPPSSYDGVHLPWKTFRQQVLAQYRIRILDSPPKEKVPATLLAMIQSELPNVAKYEAQKEQFRGQVEKGRGFGPSPLFPPNLLPPIDNEPRLARCMVPSFSREALPERAINQMGPLYELSIPRSGLGCGFAGSAFTAAELALLPSWLVTTGTIVHFDTGYISPGAALYCPFLIFERTLGDKEHRLEAANNQCAIGGAWCIRALQMLYAKAWKGDMVPELPIAFSCSIDNTIAVLNVHWIDHGQVYCMSPLCKFDLCKDEHFSSFLIWIDSIGKWGVEHLLPIVKAALERLQAKTETSDSTPQATRLTLDTGACPNDVLIKSLKTTFENIPWRFEDDEFTPVSSSTASWGSPMLTDLNFGTLNYPIVPSRSRNRTPVSAIQRKQYLSQLGHQQTPPPAYGQSPELVWQKRFDHAMDEIRDLQREIQALRGDISDSNMSFQGDLSGLKSTMASVLRKETFSLRSRSLSLGLQETWSMQRAPQSPLANEILPEYRINKTPRLLQERVIGVPTTPKILAPGFQEAQGEPPLSPGLPSPGLPSPGMPSPTFSMYSETTNIVTIPPAPPKPASLCKFATLMVSGHMASMLIPNVLLRIFVLGCITDVCILAFASPHLPSSAEYLLSFLRSR</sequence>
<name>A0A178ZCS8_9EURO</name>
<reference evidence="4 5" key="1">
    <citation type="submission" date="2016-04" db="EMBL/GenBank/DDBJ databases">
        <title>Draft genome of Fonsecaea erecta CBS 125763.</title>
        <authorList>
            <person name="Weiss V.A."/>
            <person name="Vicente V.A."/>
            <person name="Raittz R.T."/>
            <person name="Moreno L.F."/>
            <person name="De Souza E.M."/>
            <person name="Pedrosa F.O."/>
            <person name="Steffens M.B."/>
            <person name="Faoro H."/>
            <person name="Tadra-Sfeir M.Z."/>
            <person name="Najafzadeh M.J."/>
            <person name="Felipe M.S."/>
            <person name="Teixeira M."/>
            <person name="Sun J."/>
            <person name="Xi L."/>
            <person name="Gomes R."/>
            <person name="De Azevedo C.M."/>
            <person name="Salgado C.G."/>
            <person name="Da Silva M.B."/>
            <person name="Nascimento M.F."/>
            <person name="Queiroz-Telles F."/>
            <person name="Attili D.S."/>
            <person name="Gorbushina A."/>
        </authorList>
    </citation>
    <scope>NUCLEOTIDE SEQUENCE [LARGE SCALE GENOMIC DNA]</scope>
    <source>
        <strain evidence="4 5">CBS 125763</strain>
    </source>
</reference>
<dbReference type="Pfam" id="PF25545">
    <property type="entry name" value="DUF7924"/>
    <property type="match status" value="1"/>
</dbReference>
<feature type="coiled-coil region" evidence="1">
    <location>
        <begin position="425"/>
        <end position="452"/>
    </location>
</feature>
<organism evidence="4 5">
    <name type="scientific">Fonsecaea erecta</name>
    <dbReference type="NCBI Taxonomy" id="1367422"/>
    <lineage>
        <taxon>Eukaryota</taxon>
        <taxon>Fungi</taxon>
        <taxon>Dikarya</taxon>
        <taxon>Ascomycota</taxon>
        <taxon>Pezizomycotina</taxon>
        <taxon>Eurotiomycetes</taxon>
        <taxon>Chaetothyriomycetidae</taxon>
        <taxon>Chaetothyriales</taxon>
        <taxon>Herpotrichiellaceae</taxon>
        <taxon>Fonsecaea</taxon>
    </lineage>
</organism>
<dbReference type="EMBL" id="LVYI01000007">
    <property type="protein sequence ID" value="OAP57291.1"/>
    <property type="molecule type" value="Genomic_DNA"/>
</dbReference>
<feature type="domain" description="DUF7924" evidence="3">
    <location>
        <begin position="135"/>
        <end position="295"/>
    </location>
</feature>
<feature type="region of interest" description="Disordered" evidence="2">
    <location>
        <begin position="534"/>
        <end position="554"/>
    </location>
</feature>
<evidence type="ECO:0000313" key="4">
    <source>
        <dbReference type="EMBL" id="OAP57291.1"/>
    </source>
</evidence>
<proteinExistence type="predicted"/>